<dbReference type="Pfam" id="PF01161">
    <property type="entry name" value="PBP"/>
    <property type="match status" value="1"/>
</dbReference>
<dbReference type="InterPro" id="IPR035810">
    <property type="entry name" value="PEBP_euk"/>
</dbReference>
<dbReference type="InterPro" id="IPR036610">
    <property type="entry name" value="PEBP-like_sf"/>
</dbReference>
<organism evidence="1 2">
    <name type="scientific">Drosophila hydei</name>
    <name type="common">Fruit fly</name>
    <dbReference type="NCBI Taxonomy" id="7224"/>
    <lineage>
        <taxon>Eukaryota</taxon>
        <taxon>Metazoa</taxon>
        <taxon>Ecdysozoa</taxon>
        <taxon>Arthropoda</taxon>
        <taxon>Hexapoda</taxon>
        <taxon>Insecta</taxon>
        <taxon>Pterygota</taxon>
        <taxon>Neoptera</taxon>
        <taxon>Endopterygota</taxon>
        <taxon>Diptera</taxon>
        <taxon>Brachycera</taxon>
        <taxon>Muscomorpha</taxon>
        <taxon>Ephydroidea</taxon>
        <taxon>Drosophilidae</taxon>
        <taxon>Drosophila</taxon>
    </lineage>
</organism>
<keyword evidence="1" id="KW-1185">Reference proteome</keyword>
<dbReference type="RefSeq" id="XP_030081258.1">
    <property type="nucleotide sequence ID" value="XM_030225398.1"/>
</dbReference>
<dbReference type="PANTHER" id="PTHR11362:SF82">
    <property type="entry name" value="PHOSPHATIDYLETHANOLAMINE-BINDING PROTEIN 4"/>
    <property type="match status" value="1"/>
</dbReference>
<dbReference type="Gene3D" id="3.90.280.10">
    <property type="entry name" value="PEBP-like"/>
    <property type="match status" value="1"/>
</dbReference>
<dbReference type="AlphaFoldDB" id="A0A6J2STX7"/>
<proteinExistence type="predicted"/>
<name>A0A6J2STX7_DROHY</name>
<dbReference type="PANTHER" id="PTHR11362">
    <property type="entry name" value="PHOSPHATIDYLETHANOLAMINE-BINDING PROTEIN"/>
    <property type="match status" value="1"/>
</dbReference>
<dbReference type="KEGG" id="dhe:115483431"/>
<sequence>MFVTCPVVAPVIQLGKQMKEHGIIPDVVTCIPEYVVSILYPCEITVSPGCHLTPFQVRREPIIRWMADPHKFYTLALIDPDAPSRAKPTYREWLHWLVGNIPGCDVVRGQQIVEYIGSRPPAETGKHRYVFVVFKQLCEVDFDESYIPRATYDGRPCFSLRRFAKKYALGNPVALNFFFAKWENDLH</sequence>
<evidence type="ECO:0000313" key="2">
    <source>
        <dbReference type="RefSeq" id="XP_030081258.1"/>
    </source>
</evidence>
<dbReference type="GeneID" id="115483431"/>
<gene>
    <name evidence="2" type="primary">LOC115483431</name>
</gene>
<dbReference type="CDD" id="cd00866">
    <property type="entry name" value="PEBP_euk"/>
    <property type="match status" value="1"/>
</dbReference>
<protein>
    <submittedName>
        <fullName evidence="2">Protein D2</fullName>
    </submittedName>
</protein>
<evidence type="ECO:0000313" key="1">
    <source>
        <dbReference type="Proteomes" id="UP000504633"/>
    </source>
</evidence>
<dbReference type="Proteomes" id="UP000504633">
    <property type="component" value="Unplaced"/>
</dbReference>
<accession>A0A6J2STX7</accession>
<dbReference type="OMA" id="GYIGSRP"/>
<reference evidence="2" key="1">
    <citation type="submission" date="2025-08" db="UniProtKB">
        <authorList>
            <consortium name="RefSeq"/>
        </authorList>
    </citation>
    <scope>IDENTIFICATION</scope>
    <source>
        <strain evidence="2">15085-1641.00</strain>
        <tissue evidence="2">Whole body</tissue>
    </source>
</reference>
<dbReference type="InterPro" id="IPR008914">
    <property type="entry name" value="PEBP"/>
</dbReference>
<dbReference type="SUPFAM" id="SSF49777">
    <property type="entry name" value="PEBP-like"/>
    <property type="match status" value="1"/>
</dbReference>
<dbReference type="OrthoDB" id="2153661at2759"/>